<evidence type="ECO:0000256" key="6">
    <source>
        <dbReference type="ARBA" id="ARBA00023136"/>
    </source>
</evidence>
<dbReference type="CDD" id="cd06261">
    <property type="entry name" value="TM_PBP2"/>
    <property type="match status" value="1"/>
</dbReference>
<evidence type="ECO:0000313" key="10">
    <source>
        <dbReference type="Proteomes" id="UP000198802"/>
    </source>
</evidence>
<dbReference type="PANTHER" id="PTHR30151">
    <property type="entry name" value="ALKANE SULFONATE ABC TRANSPORTER-RELATED, MEMBRANE SUBUNIT"/>
    <property type="match status" value="1"/>
</dbReference>
<reference evidence="10" key="1">
    <citation type="submission" date="2015-11" db="EMBL/GenBank/DDBJ databases">
        <authorList>
            <person name="Varghese N."/>
        </authorList>
    </citation>
    <scope>NUCLEOTIDE SEQUENCE [LARGE SCALE GENOMIC DNA]</scope>
    <source>
        <strain evidence="10">DSM 45899</strain>
    </source>
</reference>
<feature type="transmembrane region" description="Helical" evidence="7">
    <location>
        <begin position="221"/>
        <end position="244"/>
    </location>
</feature>
<feature type="transmembrane region" description="Helical" evidence="7">
    <location>
        <begin position="127"/>
        <end position="149"/>
    </location>
</feature>
<evidence type="ECO:0000256" key="4">
    <source>
        <dbReference type="ARBA" id="ARBA00022692"/>
    </source>
</evidence>
<evidence type="ECO:0000256" key="2">
    <source>
        <dbReference type="ARBA" id="ARBA00022448"/>
    </source>
</evidence>
<evidence type="ECO:0000256" key="3">
    <source>
        <dbReference type="ARBA" id="ARBA00022475"/>
    </source>
</evidence>
<keyword evidence="5 7" id="KW-1133">Transmembrane helix</keyword>
<feature type="transmembrane region" description="Helical" evidence="7">
    <location>
        <begin position="68"/>
        <end position="88"/>
    </location>
</feature>
<organism evidence="9 10">
    <name type="scientific">Parafrankia irregularis</name>
    <dbReference type="NCBI Taxonomy" id="795642"/>
    <lineage>
        <taxon>Bacteria</taxon>
        <taxon>Bacillati</taxon>
        <taxon>Actinomycetota</taxon>
        <taxon>Actinomycetes</taxon>
        <taxon>Frankiales</taxon>
        <taxon>Frankiaceae</taxon>
        <taxon>Parafrankia</taxon>
    </lineage>
</organism>
<keyword evidence="4 7" id="KW-0812">Transmembrane</keyword>
<keyword evidence="6 7" id="KW-0472">Membrane</keyword>
<evidence type="ECO:0000256" key="5">
    <source>
        <dbReference type="ARBA" id="ARBA00022989"/>
    </source>
</evidence>
<dbReference type="Proteomes" id="UP000198802">
    <property type="component" value="Unassembled WGS sequence"/>
</dbReference>
<feature type="domain" description="ABC transmembrane type-1" evidence="8">
    <location>
        <begin position="57"/>
        <end position="248"/>
    </location>
</feature>
<keyword evidence="10" id="KW-1185">Reference proteome</keyword>
<proteinExistence type="inferred from homology"/>
<dbReference type="GO" id="GO:0055085">
    <property type="term" value="P:transmembrane transport"/>
    <property type="evidence" value="ECO:0007669"/>
    <property type="project" value="InterPro"/>
</dbReference>
<keyword evidence="2 7" id="KW-0813">Transport</keyword>
<comment type="similarity">
    <text evidence="7">Belongs to the binding-protein-dependent transport system permease family.</text>
</comment>
<feature type="transmembrane region" description="Helical" evidence="7">
    <location>
        <begin position="95"/>
        <end position="121"/>
    </location>
</feature>
<evidence type="ECO:0000259" key="8">
    <source>
        <dbReference type="PROSITE" id="PS50928"/>
    </source>
</evidence>
<dbReference type="SUPFAM" id="SSF161098">
    <property type="entry name" value="MetI-like"/>
    <property type="match status" value="1"/>
</dbReference>
<accession>A0A0S4QM02</accession>
<evidence type="ECO:0000256" key="1">
    <source>
        <dbReference type="ARBA" id="ARBA00004651"/>
    </source>
</evidence>
<comment type="subcellular location">
    <subcellularLocation>
        <location evidence="1 7">Cell membrane</location>
        <topology evidence="1 7">Multi-pass membrane protein</topology>
    </subcellularLocation>
</comment>
<dbReference type="PANTHER" id="PTHR30151:SF20">
    <property type="entry name" value="ABC TRANSPORTER PERMEASE PROTEIN HI_0355-RELATED"/>
    <property type="match status" value="1"/>
</dbReference>
<sequence length="258" mass="27746">MTRLKESLRQYGPAGVIVLAVLGAWKLATSVFGVEEYILPAPDEVITTLIDRWDRTLSSATWVTLKEVVVGFAIAVAAGLLIACALHFSAIARRAIYPLLIGSQTIPVVVIAPILAIIFGYSITPKLILVALLCFFPIVVGTLDGLAAVDPQLTRMMRTLYGNRWSIFLRVEFPSALPSMFTGLRLSAAYAATAAVFGEYSGSTDGLGHVMRQAVPQLQSALVFAAIALLTAMSVALFVLVTLLENVLVPWAKEGKNR</sequence>
<dbReference type="PROSITE" id="PS50928">
    <property type="entry name" value="ABC_TM1"/>
    <property type="match status" value="1"/>
</dbReference>
<dbReference type="InterPro" id="IPR035906">
    <property type="entry name" value="MetI-like_sf"/>
</dbReference>
<keyword evidence="3" id="KW-1003">Cell membrane</keyword>
<feature type="transmembrane region" description="Helical" evidence="7">
    <location>
        <begin position="12"/>
        <end position="34"/>
    </location>
</feature>
<dbReference type="Pfam" id="PF00528">
    <property type="entry name" value="BPD_transp_1"/>
    <property type="match status" value="1"/>
</dbReference>
<dbReference type="InterPro" id="IPR000515">
    <property type="entry name" value="MetI-like"/>
</dbReference>
<dbReference type="RefSeq" id="WP_091275087.1">
    <property type="nucleotide sequence ID" value="NZ_FAOZ01000006.1"/>
</dbReference>
<evidence type="ECO:0000256" key="7">
    <source>
        <dbReference type="RuleBase" id="RU363032"/>
    </source>
</evidence>
<dbReference type="AlphaFoldDB" id="A0A0S4QM02"/>
<name>A0A0S4QM02_9ACTN</name>
<dbReference type="EMBL" id="FAOZ01000006">
    <property type="protein sequence ID" value="CUU55896.1"/>
    <property type="molecule type" value="Genomic_DNA"/>
</dbReference>
<protein>
    <submittedName>
        <fullName evidence="9">Putative hydroxymethylpyrimidine transport system permease protein</fullName>
    </submittedName>
</protein>
<dbReference type="GO" id="GO:0005886">
    <property type="term" value="C:plasma membrane"/>
    <property type="evidence" value="ECO:0007669"/>
    <property type="project" value="UniProtKB-SubCell"/>
</dbReference>
<gene>
    <name evidence="9" type="ORF">Ga0074812_106151</name>
</gene>
<evidence type="ECO:0000313" key="9">
    <source>
        <dbReference type="EMBL" id="CUU55896.1"/>
    </source>
</evidence>
<dbReference type="Gene3D" id="1.10.3720.10">
    <property type="entry name" value="MetI-like"/>
    <property type="match status" value="1"/>
</dbReference>